<feature type="transmembrane region" description="Helical" evidence="1">
    <location>
        <begin position="10"/>
        <end position="28"/>
    </location>
</feature>
<name>A0A6M0LG71_PSEXY</name>
<comment type="caution">
    <text evidence="2">The sequence shown here is derived from an EMBL/GenBank/DDBJ whole genome shotgun (WGS) entry which is preliminary data.</text>
</comment>
<sequence length="126" mass="14816">MEILKRVSRFLDKIVFFFTTLAIAGVFYEGMTLKWYEVVGILVICMEYSFLPATIIHLIVDKKDEIYMLHVMSMLLIIFAFAIKFLIGSFPALGLLLWYFYIWFLYGGILVGRYVEKVKNNCMQEK</sequence>
<evidence type="ECO:0000256" key="1">
    <source>
        <dbReference type="SAM" id="Phobius"/>
    </source>
</evidence>
<dbReference type="AlphaFoldDB" id="A0A6M0LG71"/>
<proteinExistence type="predicted"/>
<accession>A0A6M0LG71</accession>
<keyword evidence="1" id="KW-0472">Membrane</keyword>
<reference evidence="2 3" key="2">
    <citation type="submission" date="2020-03" db="EMBL/GenBank/DDBJ databases">
        <title>Investigating the evolutionary divergence of the Butyrivibrio group.</title>
        <authorList>
            <person name="Skvortsov T."/>
            <person name="Santos F.G."/>
            <person name="Ting K.S."/>
            <person name="Creevey C.J."/>
        </authorList>
    </citation>
    <scope>NUCLEOTIDE SEQUENCE [LARGE SCALE GENOMIC DNA]</scope>
    <source>
        <strain evidence="2 3">MZ8</strain>
    </source>
</reference>
<evidence type="ECO:0000313" key="3">
    <source>
        <dbReference type="Proteomes" id="UP000473091"/>
    </source>
</evidence>
<feature type="transmembrane region" description="Helical" evidence="1">
    <location>
        <begin position="96"/>
        <end position="115"/>
    </location>
</feature>
<protein>
    <submittedName>
        <fullName evidence="2">Uncharacterized protein</fullName>
    </submittedName>
</protein>
<gene>
    <name evidence="2" type="ORF">F0Q01_03415</name>
</gene>
<dbReference type="RefSeq" id="WP_090486265.1">
    <property type="nucleotide sequence ID" value="NZ_VTVE01000001.1"/>
</dbReference>
<organism evidence="2 3">
    <name type="scientific">Pseudobutyrivibrio xylanivorans</name>
    <dbReference type="NCBI Taxonomy" id="185007"/>
    <lineage>
        <taxon>Bacteria</taxon>
        <taxon>Bacillati</taxon>
        <taxon>Bacillota</taxon>
        <taxon>Clostridia</taxon>
        <taxon>Lachnospirales</taxon>
        <taxon>Lachnospiraceae</taxon>
        <taxon>Pseudobutyrivibrio</taxon>
    </lineage>
</organism>
<dbReference type="EMBL" id="VTVE01000001">
    <property type="protein sequence ID" value="NEX00927.1"/>
    <property type="molecule type" value="Genomic_DNA"/>
</dbReference>
<keyword evidence="1" id="KW-0812">Transmembrane</keyword>
<evidence type="ECO:0000313" key="2">
    <source>
        <dbReference type="EMBL" id="NEX00927.1"/>
    </source>
</evidence>
<keyword evidence="1" id="KW-1133">Transmembrane helix</keyword>
<feature type="transmembrane region" description="Helical" evidence="1">
    <location>
        <begin position="67"/>
        <end position="90"/>
    </location>
</feature>
<dbReference type="Proteomes" id="UP000473091">
    <property type="component" value="Unassembled WGS sequence"/>
</dbReference>
<feature type="transmembrane region" description="Helical" evidence="1">
    <location>
        <begin position="40"/>
        <end position="60"/>
    </location>
</feature>
<reference evidence="2 3" key="1">
    <citation type="submission" date="2019-09" db="EMBL/GenBank/DDBJ databases">
        <authorList>
            <person name="Pidcock S.E."/>
            <person name="Huws S.A."/>
        </authorList>
    </citation>
    <scope>NUCLEOTIDE SEQUENCE [LARGE SCALE GENOMIC DNA]</scope>
    <source>
        <strain evidence="2 3">MZ8</strain>
    </source>
</reference>